<dbReference type="InterPro" id="IPR023346">
    <property type="entry name" value="Lysozyme-like_dom_sf"/>
</dbReference>
<dbReference type="RefSeq" id="YP_009225564.1">
    <property type="nucleotide sequence ID" value="NC_029094.1"/>
</dbReference>
<evidence type="ECO:0000313" key="3">
    <source>
        <dbReference type="EMBL" id="AKO61031.1"/>
    </source>
</evidence>
<dbReference type="Pfam" id="PF05838">
    <property type="entry name" value="Glyco_hydro_108"/>
    <property type="match status" value="1"/>
</dbReference>
<accession>A0A0H4IT24</accession>
<keyword evidence="4" id="KW-1185">Reference proteome</keyword>
<reference evidence="3 4" key="1">
    <citation type="submission" date="2015-05" db="EMBL/GenBank/DDBJ databases">
        <authorList>
            <person name="Wang D.B."/>
            <person name="Wang M."/>
        </authorList>
    </citation>
    <scope>NUCLEOTIDE SEQUENCE [LARGE SCALE GENOMIC DNA]</scope>
</reference>
<dbReference type="GeneID" id="26796625"/>
<protein>
    <submittedName>
        <fullName evidence="3">Uncharacterized protein</fullName>
    </submittedName>
</protein>
<name>A0A0H4IT24_9CAUD</name>
<dbReference type="EMBL" id="KR534323">
    <property type="protein sequence ID" value="AKO61031.1"/>
    <property type="molecule type" value="Genomic_DNA"/>
</dbReference>
<organism evidence="3 4">
    <name type="scientific">Pseudoalteromonas phage H101</name>
    <dbReference type="NCBI Taxonomy" id="1654919"/>
    <lineage>
        <taxon>Viruses</taxon>
        <taxon>Duplodnaviria</taxon>
        <taxon>Heunggongvirae</taxon>
        <taxon>Uroviricota</taxon>
        <taxon>Caudoviricetes</taxon>
        <taxon>Shandongvirus</taxon>
        <taxon>Shandongvirus H101</taxon>
    </lineage>
</organism>
<dbReference type="InterPro" id="IPR008565">
    <property type="entry name" value="TtsA-like_GH18_dom"/>
</dbReference>
<evidence type="ECO:0000259" key="1">
    <source>
        <dbReference type="Pfam" id="PF05838"/>
    </source>
</evidence>
<proteinExistence type="predicted"/>
<dbReference type="OrthoDB" id="16763at10239"/>
<dbReference type="Pfam" id="PF09374">
    <property type="entry name" value="PG_binding_3"/>
    <property type="match status" value="1"/>
</dbReference>
<dbReference type="KEGG" id="vg:26796625"/>
<feature type="domain" description="Peptidoglycan binding" evidence="2">
    <location>
        <begin position="114"/>
        <end position="194"/>
    </location>
</feature>
<dbReference type="Gene3D" id="1.20.141.10">
    <property type="entry name" value="Chitosanase, subunit A, domain 1"/>
    <property type="match status" value="1"/>
</dbReference>
<feature type="domain" description="TtsA-like Glycoside hydrolase family 108" evidence="1">
    <location>
        <begin position="21"/>
        <end position="110"/>
    </location>
</feature>
<sequence>MSSKILNAYKESPDYVQTFIDQTIKAEGGYVNNKDDSGGETNYGITYQTAMNFGYEWVHYNWNGDITSMPLAFAQDVYAYEYYYRPKIYLVAEESSLLAKELFDTGVNTGSRTPIKWIQRILNVLNNKGEYYSDIEVDGYLGSDTINAYRGLCYKRGNAAAENVVYNGLNAMQSVHYIELAEKREKDETFVYGQLLHRVDYQPF</sequence>
<evidence type="ECO:0000259" key="2">
    <source>
        <dbReference type="Pfam" id="PF09374"/>
    </source>
</evidence>
<dbReference type="InterPro" id="IPR018537">
    <property type="entry name" value="Peptidoglycan-bd_3"/>
</dbReference>
<dbReference type="Proteomes" id="UP000202763">
    <property type="component" value="Segment"/>
</dbReference>
<evidence type="ECO:0000313" key="4">
    <source>
        <dbReference type="Proteomes" id="UP000202763"/>
    </source>
</evidence>
<dbReference type="SUPFAM" id="SSF53955">
    <property type="entry name" value="Lysozyme-like"/>
    <property type="match status" value="1"/>
</dbReference>